<dbReference type="Proteomes" id="UP000276603">
    <property type="component" value="Unassembled WGS sequence"/>
</dbReference>
<evidence type="ECO:0000313" key="1">
    <source>
        <dbReference type="EMBL" id="RKN81180.1"/>
    </source>
</evidence>
<reference evidence="1 2" key="1">
    <citation type="submission" date="2018-10" db="EMBL/GenBank/DDBJ databases">
        <title>Ulvibacterium marinum gen. nov., sp. nov., a novel marine bacterium of the family Flavobacteriaceae, isolated from a culture of the green alga Ulva prolifera.</title>
        <authorList>
            <person name="Zhang Z."/>
        </authorList>
    </citation>
    <scope>NUCLEOTIDE SEQUENCE [LARGE SCALE GENOMIC DNA]</scope>
    <source>
        <strain evidence="1 2">CCMM003</strain>
    </source>
</reference>
<dbReference type="InterPro" id="IPR050580">
    <property type="entry name" value="2H_phosphoesterase_YjcG-like"/>
</dbReference>
<dbReference type="PANTHER" id="PTHR40037">
    <property type="entry name" value="PHOSPHOESTERASE YJCG-RELATED"/>
    <property type="match status" value="1"/>
</dbReference>
<dbReference type="EMBL" id="RBCJ01000002">
    <property type="protein sequence ID" value="RKN81180.1"/>
    <property type="molecule type" value="Genomic_DNA"/>
</dbReference>
<evidence type="ECO:0000313" key="2">
    <source>
        <dbReference type="Proteomes" id="UP000276603"/>
    </source>
</evidence>
<dbReference type="Pfam" id="PF13563">
    <property type="entry name" value="2_5_RNA_ligase2"/>
    <property type="match status" value="1"/>
</dbReference>
<dbReference type="Gene3D" id="3.90.1140.10">
    <property type="entry name" value="Cyclic phosphodiesterase"/>
    <property type="match status" value="1"/>
</dbReference>
<dbReference type="GO" id="GO:0016874">
    <property type="term" value="F:ligase activity"/>
    <property type="evidence" value="ECO:0007669"/>
    <property type="project" value="UniProtKB-KW"/>
</dbReference>
<comment type="caution">
    <text evidence="1">The sequence shown here is derived from an EMBL/GenBank/DDBJ whole genome shotgun (WGS) entry which is preliminary data.</text>
</comment>
<gene>
    <name evidence="1" type="ORF">D7Z94_09565</name>
</gene>
<organism evidence="1 2">
    <name type="scientific">Ulvibacterium marinum</name>
    <dbReference type="NCBI Taxonomy" id="2419782"/>
    <lineage>
        <taxon>Bacteria</taxon>
        <taxon>Pseudomonadati</taxon>
        <taxon>Bacteroidota</taxon>
        <taxon>Flavobacteriia</taxon>
        <taxon>Flavobacteriales</taxon>
        <taxon>Flavobacteriaceae</taxon>
        <taxon>Ulvibacterium</taxon>
    </lineage>
</organism>
<dbReference type="AlphaFoldDB" id="A0A3B0C7M4"/>
<keyword evidence="2" id="KW-1185">Reference proteome</keyword>
<dbReference type="InterPro" id="IPR009097">
    <property type="entry name" value="Cyclic_Pdiesterase"/>
</dbReference>
<sequence length="200" mass="23661">MKQLRLPLFTSKIKYYNLRIVPPDLVFENVTALKKQFEFTFGKQPLSRSKPHITIASFKMNSKYQDLLIQVFDQLSQRETFKLHIDGFDVFESSKTLYLKVPKKDALTTLHGDLQVLYDKHLKGRVRSFAISENPHMTISKTRGKKMLYQSLHHFQNRGYSRQIDVDHLTLVSRSKYRTWEEQHEIRFDSSKGIGDFLKY</sequence>
<protein>
    <submittedName>
        <fullName evidence="1">2'-5' RNA ligase family protein</fullName>
    </submittedName>
</protein>
<dbReference type="RefSeq" id="WP_120711337.1">
    <property type="nucleotide sequence ID" value="NZ_CANMKH010000002.1"/>
</dbReference>
<keyword evidence="1" id="KW-0436">Ligase</keyword>
<dbReference type="OrthoDB" id="1951600at2"/>
<dbReference type="PANTHER" id="PTHR40037:SF1">
    <property type="entry name" value="PHOSPHOESTERASE SAOUHSC_00951-RELATED"/>
    <property type="match status" value="1"/>
</dbReference>
<dbReference type="SUPFAM" id="SSF55144">
    <property type="entry name" value="LigT-like"/>
    <property type="match status" value="1"/>
</dbReference>
<name>A0A3B0C7M4_9FLAO</name>
<accession>A0A3B0C7M4</accession>
<proteinExistence type="predicted"/>